<dbReference type="EMBL" id="KZ613979">
    <property type="protein sequence ID" value="PMD29021.1"/>
    <property type="molecule type" value="Genomic_DNA"/>
</dbReference>
<evidence type="ECO:0000313" key="2">
    <source>
        <dbReference type="EMBL" id="PMD29021.1"/>
    </source>
</evidence>
<feature type="region of interest" description="Disordered" evidence="1">
    <location>
        <begin position="1"/>
        <end position="50"/>
    </location>
</feature>
<accession>A0A2J6QRZ3</accession>
<evidence type="ECO:0000256" key="1">
    <source>
        <dbReference type="SAM" id="MobiDB-lite"/>
    </source>
</evidence>
<evidence type="ECO:0000313" key="3">
    <source>
        <dbReference type="Proteomes" id="UP000235786"/>
    </source>
</evidence>
<gene>
    <name evidence="2" type="ORF">L207DRAFT_618250</name>
</gene>
<feature type="region of interest" description="Disordered" evidence="1">
    <location>
        <begin position="87"/>
        <end position="163"/>
    </location>
</feature>
<dbReference type="AlphaFoldDB" id="A0A2J6QRZ3"/>
<dbReference type="Proteomes" id="UP000235786">
    <property type="component" value="Unassembled WGS sequence"/>
</dbReference>
<organism evidence="2 3">
    <name type="scientific">Hyaloscypha variabilis (strain UAMH 11265 / GT02V1 / F)</name>
    <name type="common">Meliniomyces variabilis</name>
    <dbReference type="NCBI Taxonomy" id="1149755"/>
    <lineage>
        <taxon>Eukaryota</taxon>
        <taxon>Fungi</taxon>
        <taxon>Dikarya</taxon>
        <taxon>Ascomycota</taxon>
        <taxon>Pezizomycotina</taxon>
        <taxon>Leotiomycetes</taxon>
        <taxon>Helotiales</taxon>
        <taxon>Hyaloscyphaceae</taxon>
        <taxon>Hyaloscypha</taxon>
        <taxon>Hyaloscypha variabilis</taxon>
    </lineage>
</organism>
<feature type="compositionally biased region" description="Basic and acidic residues" evidence="1">
    <location>
        <begin position="13"/>
        <end position="35"/>
    </location>
</feature>
<protein>
    <submittedName>
        <fullName evidence="2">Uncharacterized protein</fullName>
    </submittedName>
</protein>
<feature type="compositionally biased region" description="Low complexity" evidence="1">
    <location>
        <begin position="114"/>
        <end position="142"/>
    </location>
</feature>
<proteinExistence type="predicted"/>
<feature type="compositionally biased region" description="Polar residues" evidence="1">
    <location>
        <begin position="152"/>
        <end position="163"/>
    </location>
</feature>
<sequence>MSSPNTKGKGKGKAREIGRSQRHDTEERHEEHELDYGIDESTGGNVSATQSTYYGSEYHTRAMNSITDPKDSALYAMLHFAVYGGSNPHEKGAGSRHQGQGHEGHSYPQPPTNPYQQPGYGDQAQPPQSQSFYSSYPQPHSQDASYAPPPQLSYTSHPQSSQNTYASKITLPIGKAYKPTRRVQATHLIQIQALPSLPPKDQVQAYQAKAKAQKIRLKYVRLIEEATDDRYHLKIDGQRGFWILLPSNAPDDFWVPPPSDLSEKFGWDADGIRVNGGKGVWIIKLDPADALKRKAAGEKFHQSAVGVSEGGRYQDFVYEG</sequence>
<reference evidence="2 3" key="1">
    <citation type="submission" date="2016-04" db="EMBL/GenBank/DDBJ databases">
        <title>A degradative enzymes factory behind the ericoid mycorrhizal symbiosis.</title>
        <authorList>
            <consortium name="DOE Joint Genome Institute"/>
            <person name="Martino E."/>
            <person name="Morin E."/>
            <person name="Grelet G."/>
            <person name="Kuo A."/>
            <person name="Kohler A."/>
            <person name="Daghino S."/>
            <person name="Barry K."/>
            <person name="Choi C."/>
            <person name="Cichocki N."/>
            <person name="Clum A."/>
            <person name="Copeland A."/>
            <person name="Hainaut M."/>
            <person name="Haridas S."/>
            <person name="Labutti K."/>
            <person name="Lindquist E."/>
            <person name="Lipzen A."/>
            <person name="Khouja H.-R."/>
            <person name="Murat C."/>
            <person name="Ohm R."/>
            <person name="Olson A."/>
            <person name="Spatafora J."/>
            <person name="Veneault-Fourrey C."/>
            <person name="Henrissat B."/>
            <person name="Grigoriev I."/>
            <person name="Martin F."/>
            <person name="Perotto S."/>
        </authorList>
    </citation>
    <scope>NUCLEOTIDE SEQUENCE [LARGE SCALE GENOMIC DNA]</scope>
    <source>
        <strain evidence="2 3">F</strain>
    </source>
</reference>
<name>A0A2J6QRZ3_HYAVF</name>
<keyword evidence="3" id="KW-1185">Reference proteome</keyword>